<feature type="domain" description="SGNH hydrolase-type esterase" evidence="1">
    <location>
        <begin position="75"/>
        <end position="248"/>
    </location>
</feature>
<evidence type="ECO:0000259" key="1">
    <source>
        <dbReference type="Pfam" id="PF13472"/>
    </source>
</evidence>
<reference evidence="2" key="1">
    <citation type="submission" date="2021-01" db="EMBL/GenBank/DDBJ databases">
        <authorList>
            <person name="Corre E."/>
            <person name="Pelletier E."/>
            <person name="Niang G."/>
            <person name="Scheremetjew M."/>
            <person name="Finn R."/>
            <person name="Kale V."/>
            <person name="Holt S."/>
            <person name="Cochrane G."/>
            <person name="Meng A."/>
            <person name="Brown T."/>
            <person name="Cohen L."/>
        </authorList>
    </citation>
    <scope>NUCLEOTIDE SEQUENCE</scope>
    <source>
        <strain evidence="2">ATCC 50979</strain>
    </source>
</reference>
<dbReference type="AlphaFoldDB" id="A0A7S1YK09"/>
<dbReference type="SUPFAM" id="SSF52266">
    <property type="entry name" value="SGNH hydrolase"/>
    <property type="match status" value="1"/>
</dbReference>
<dbReference type="EMBL" id="HBGL01013247">
    <property type="protein sequence ID" value="CAD9305417.1"/>
    <property type="molecule type" value="Transcribed_RNA"/>
</dbReference>
<gene>
    <name evidence="2" type="ORF">SSP0437_LOCUS10358</name>
</gene>
<dbReference type="InterPro" id="IPR036514">
    <property type="entry name" value="SGNH_hydro_sf"/>
</dbReference>
<organism evidence="2">
    <name type="scientific">Sexangularia sp. CB-2014</name>
    <dbReference type="NCBI Taxonomy" id="1486929"/>
    <lineage>
        <taxon>Eukaryota</taxon>
        <taxon>Amoebozoa</taxon>
        <taxon>Tubulinea</taxon>
        <taxon>Elardia</taxon>
        <taxon>Arcellinida</taxon>
        <taxon>Arcellinida incertae sedis</taxon>
        <taxon>Sexangularia</taxon>
    </lineage>
</organism>
<name>A0A7S1YK09_9EUKA</name>
<sequence length="274" mass="29398">MRHPLPPPSRSSRAKMRLAVCALVLVMLWYSVRRAGPSSLASFGTSPVDADATVAIVPSPIPPTRPLSPPRIALVGDSLTEGYTCDEFGSGRTRKGPTGTFLPYGSFIRTRHPDWTVNIFGHSGETTRQILDRLPSLVEMEPGYDAVVLLGGTNDLGERNPGACLNNLRKGAVTISSSGAVPIVLSVPPVFNGDSFQEPTWVTGNRGLVNEGLASIDGALYVDLERTILAHRKPKELYCPDGVHFTPELSQLLAMTVEDAIVVALNLGDDDDNL</sequence>
<accession>A0A7S1YK09</accession>
<dbReference type="InterPro" id="IPR013830">
    <property type="entry name" value="SGNH_hydro"/>
</dbReference>
<dbReference type="Gene3D" id="3.40.50.1110">
    <property type="entry name" value="SGNH hydrolase"/>
    <property type="match status" value="1"/>
</dbReference>
<evidence type="ECO:0000313" key="2">
    <source>
        <dbReference type="EMBL" id="CAD9305417.1"/>
    </source>
</evidence>
<dbReference type="PANTHER" id="PTHR30383">
    <property type="entry name" value="THIOESTERASE 1/PROTEASE 1/LYSOPHOSPHOLIPASE L1"/>
    <property type="match status" value="1"/>
</dbReference>
<dbReference type="CDD" id="cd00229">
    <property type="entry name" value="SGNH_hydrolase"/>
    <property type="match status" value="1"/>
</dbReference>
<dbReference type="Pfam" id="PF13472">
    <property type="entry name" value="Lipase_GDSL_2"/>
    <property type="match status" value="1"/>
</dbReference>
<protein>
    <recommendedName>
        <fullName evidence="1">SGNH hydrolase-type esterase domain-containing protein</fullName>
    </recommendedName>
</protein>
<proteinExistence type="predicted"/>
<dbReference type="InterPro" id="IPR051532">
    <property type="entry name" value="Ester_Hydrolysis_Enzymes"/>
</dbReference>